<dbReference type="PANTHER" id="PTHR39337">
    <property type="entry name" value="BLR5642 PROTEIN"/>
    <property type="match status" value="1"/>
</dbReference>
<dbReference type="Pfam" id="PF04343">
    <property type="entry name" value="DUF488"/>
    <property type="match status" value="1"/>
</dbReference>
<dbReference type="HOGENOM" id="CLU_077467_2_2_5"/>
<dbReference type="OrthoDB" id="9810084at2"/>
<accession>B0SYY9</accession>
<gene>
    <name evidence="1" type="ordered locus">Caul_2773</name>
</gene>
<dbReference type="AlphaFoldDB" id="B0SYY9"/>
<protein>
    <recommendedName>
        <fullName evidence="2">DUF488 domain-containing protein</fullName>
    </recommendedName>
</protein>
<evidence type="ECO:0000313" key="1">
    <source>
        <dbReference type="EMBL" id="ABZ71900.1"/>
    </source>
</evidence>
<dbReference type="EMBL" id="CP000927">
    <property type="protein sequence ID" value="ABZ71900.1"/>
    <property type="molecule type" value="Genomic_DNA"/>
</dbReference>
<proteinExistence type="predicted"/>
<name>B0SYY9_CAUSK</name>
<dbReference type="STRING" id="366602.Caul_2773"/>
<sequence length="146" mass="16570">MTDVCTIGFTQTSAKGFFDRLKAAGVRSVIDVRLHNTSQLAGFAKADDLAFFLGEIGGMSYRHEPLLAPSDDILKAFKRDKGDWRVYEARFLGLMAERQIETRLEPTLFDQACLLCSEAAPHHCHRRLVCEYLNGKWDGRLKVRHL</sequence>
<dbReference type="InterPro" id="IPR007438">
    <property type="entry name" value="DUF488"/>
</dbReference>
<evidence type="ECO:0008006" key="2">
    <source>
        <dbReference type="Google" id="ProtNLM"/>
    </source>
</evidence>
<organism evidence="1">
    <name type="scientific">Caulobacter sp. (strain K31)</name>
    <dbReference type="NCBI Taxonomy" id="366602"/>
    <lineage>
        <taxon>Bacteria</taxon>
        <taxon>Pseudomonadati</taxon>
        <taxon>Pseudomonadota</taxon>
        <taxon>Alphaproteobacteria</taxon>
        <taxon>Caulobacterales</taxon>
        <taxon>Caulobacteraceae</taxon>
        <taxon>Caulobacter</taxon>
    </lineage>
</organism>
<reference evidence="1" key="1">
    <citation type="submission" date="2008-01" db="EMBL/GenBank/DDBJ databases">
        <title>Complete sequence of chromosome of Caulobacter sp. K31.</title>
        <authorList>
            <consortium name="US DOE Joint Genome Institute"/>
            <person name="Copeland A."/>
            <person name="Lucas S."/>
            <person name="Lapidus A."/>
            <person name="Barry K."/>
            <person name="Glavina del Rio T."/>
            <person name="Dalin E."/>
            <person name="Tice H."/>
            <person name="Pitluck S."/>
            <person name="Bruce D."/>
            <person name="Goodwin L."/>
            <person name="Thompson L.S."/>
            <person name="Brettin T."/>
            <person name="Detter J.C."/>
            <person name="Han C."/>
            <person name="Schmutz J."/>
            <person name="Larimer F."/>
            <person name="Land M."/>
            <person name="Hauser L."/>
            <person name="Kyrpides N."/>
            <person name="Kim E."/>
            <person name="Stephens C."/>
            <person name="Richardson P."/>
        </authorList>
    </citation>
    <scope>NUCLEOTIDE SEQUENCE [LARGE SCALE GENOMIC DNA]</scope>
    <source>
        <strain evidence="1">K31</strain>
    </source>
</reference>
<dbReference type="KEGG" id="cak:Caul_2773"/>
<dbReference type="eggNOG" id="COG5483">
    <property type="taxonomic scope" value="Bacteria"/>
</dbReference>
<dbReference type="PANTHER" id="PTHR39337:SF1">
    <property type="entry name" value="BLR5642 PROTEIN"/>
    <property type="match status" value="1"/>
</dbReference>